<accession>A0ABP9A556</accession>
<gene>
    <name evidence="2" type="ORF">GCM10023351_17960</name>
</gene>
<dbReference type="EMBL" id="BAABKO010000002">
    <property type="protein sequence ID" value="GAA4773915.1"/>
    <property type="molecule type" value="Genomic_DNA"/>
</dbReference>
<dbReference type="Proteomes" id="UP001501645">
    <property type="component" value="Unassembled WGS sequence"/>
</dbReference>
<feature type="transmembrane region" description="Helical" evidence="1">
    <location>
        <begin position="53"/>
        <end position="71"/>
    </location>
</feature>
<proteinExistence type="predicted"/>
<protein>
    <recommendedName>
        <fullName evidence="4">Cytochrome c oxidase assembly protein</fullName>
    </recommendedName>
</protein>
<evidence type="ECO:0000313" key="2">
    <source>
        <dbReference type="EMBL" id="GAA4773915.1"/>
    </source>
</evidence>
<keyword evidence="3" id="KW-1185">Reference proteome</keyword>
<sequence>MDRIDGLSIVDLLRGALSLPIVSVVLAAIVAGLFLVLRPGAPVRERDLAERRVLGYGALTVVIVTAAETTLRDHVLPLADVAAWWHYPVPLVTSALVLVATLIVMRSAPAPSMPAGPSARRAWTSFGSRALFVSGGVFTGVLLATTLAAGLVSTSDDRGRYVLLDLPFANTRQEPLRPWFFGWTYGIPVLIGMALLALAVWLALRENALRPFAAVDIGGQRAQRAQIGTAMGLLATGAVLVVLGGAWRFIGESGGPATLTVGDDPVVYETTWRWSEYAVIAGGIAPMLEIIGFVLLLLTMRVLPAASRVEKRATVPA</sequence>
<dbReference type="RefSeq" id="WP_345438232.1">
    <property type="nucleotide sequence ID" value="NZ_BAABKO010000002.1"/>
</dbReference>
<evidence type="ECO:0000256" key="1">
    <source>
        <dbReference type="SAM" id="Phobius"/>
    </source>
</evidence>
<feature type="transmembrane region" description="Helical" evidence="1">
    <location>
        <begin position="277"/>
        <end position="298"/>
    </location>
</feature>
<keyword evidence="1" id="KW-0472">Membrane</keyword>
<feature type="transmembrane region" description="Helical" evidence="1">
    <location>
        <begin position="225"/>
        <end position="250"/>
    </location>
</feature>
<feature type="transmembrane region" description="Helical" evidence="1">
    <location>
        <begin position="180"/>
        <end position="204"/>
    </location>
</feature>
<name>A0ABP9A556_9MICO</name>
<keyword evidence="1" id="KW-1133">Transmembrane helix</keyword>
<feature type="transmembrane region" description="Helical" evidence="1">
    <location>
        <begin position="83"/>
        <end position="105"/>
    </location>
</feature>
<organism evidence="2 3">
    <name type="scientific">Microbacterium gilvum</name>
    <dbReference type="NCBI Taxonomy" id="1336204"/>
    <lineage>
        <taxon>Bacteria</taxon>
        <taxon>Bacillati</taxon>
        <taxon>Actinomycetota</taxon>
        <taxon>Actinomycetes</taxon>
        <taxon>Micrococcales</taxon>
        <taxon>Microbacteriaceae</taxon>
        <taxon>Microbacterium</taxon>
    </lineage>
</organism>
<feature type="transmembrane region" description="Helical" evidence="1">
    <location>
        <begin position="126"/>
        <end position="152"/>
    </location>
</feature>
<keyword evidence="1" id="KW-0812">Transmembrane</keyword>
<reference evidence="3" key="1">
    <citation type="journal article" date="2019" name="Int. J. Syst. Evol. Microbiol.">
        <title>The Global Catalogue of Microorganisms (GCM) 10K type strain sequencing project: providing services to taxonomists for standard genome sequencing and annotation.</title>
        <authorList>
            <consortium name="The Broad Institute Genomics Platform"/>
            <consortium name="The Broad Institute Genome Sequencing Center for Infectious Disease"/>
            <person name="Wu L."/>
            <person name="Ma J."/>
        </authorList>
    </citation>
    <scope>NUCLEOTIDE SEQUENCE [LARGE SCALE GENOMIC DNA]</scope>
    <source>
        <strain evidence="3">JCM 18537</strain>
    </source>
</reference>
<evidence type="ECO:0008006" key="4">
    <source>
        <dbReference type="Google" id="ProtNLM"/>
    </source>
</evidence>
<comment type="caution">
    <text evidence="2">The sequence shown here is derived from an EMBL/GenBank/DDBJ whole genome shotgun (WGS) entry which is preliminary data.</text>
</comment>
<evidence type="ECO:0000313" key="3">
    <source>
        <dbReference type="Proteomes" id="UP001501645"/>
    </source>
</evidence>
<feature type="transmembrane region" description="Helical" evidence="1">
    <location>
        <begin position="20"/>
        <end position="41"/>
    </location>
</feature>